<dbReference type="RefSeq" id="WP_009202165.1">
    <property type="nucleotide sequence ID" value="NZ_ACJX03000001.1"/>
</dbReference>
<sequence>MAKQKVWFADANAANWVESLVPKAKDLFYKAKLNECIEKGDSVAIKIHFGEWNRTRCLRPELVAAIVEEVKACGGRPFVCDTTTLTYHPYSSRFIGNLALETAARHGFTEASMGCPVVVADGFSGDDDVRVEVPTGVLLKEAYVAAAIAHADAMINLAHAKGHPVASYGGCIKNIGIGGQSKRGKYHEHLAHWGSPEDFLGWPARYPEKCLGLDCPFHKLCEDSCPRGAYHIDEKGHHFDAEKCWLCYSCQITCMFTGHECMVFTPDYFPYAQIAMADAAKGVMLTFEEGKVGHMAYCIDVDPNCDCIPWATLPVVPDIGVFASKDPVAIDAAILDMIDAAPAYPGGANKALEGVEGGYKQGQDKFAITQGTSPRYQLTAGVKNGLGNMEYEIVTYTPPYNEEHIAKWQIRPTPTTLIQREMWKKRDFVLEAAPYKRVPFEEKPSHEEFKPGDRKKYLKKLPVKEWADAVGKD</sequence>
<dbReference type="PROSITE" id="PS51379">
    <property type="entry name" value="4FE4S_FER_2"/>
    <property type="match status" value="1"/>
</dbReference>
<dbReference type="eggNOG" id="COG2768">
    <property type="taxonomic scope" value="Bacteria"/>
</dbReference>
<evidence type="ECO:0000259" key="1">
    <source>
        <dbReference type="PROSITE" id="PS51379"/>
    </source>
</evidence>
<dbReference type="InterPro" id="IPR007160">
    <property type="entry name" value="DUF362"/>
</dbReference>
<dbReference type="InterPro" id="IPR017896">
    <property type="entry name" value="4Fe4S_Fe-S-bd"/>
</dbReference>
<comment type="caution">
    <text evidence="2">The sequence shown here is derived from an EMBL/GenBank/DDBJ whole genome shotgun (WGS) entry which is preliminary data.</text>
</comment>
<gene>
    <name evidence="2" type="ORF">HMPREF1705_04454</name>
</gene>
<accession>A0A0T5XBS1</accession>
<dbReference type="Pfam" id="PF04015">
    <property type="entry name" value="DUF362"/>
    <property type="match status" value="1"/>
</dbReference>
<dbReference type="AlphaFoldDB" id="A0A0T5XBS1"/>
<evidence type="ECO:0000313" key="2">
    <source>
        <dbReference type="EMBL" id="KRT35189.1"/>
    </source>
</evidence>
<dbReference type="Proteomes" id="UP000005273">
    <property type="component" value="Unassembled WGS sequence"/>
</dbReference>
<feature type="domain" description="4Fe-4S ferredoxin-type" evidence="1">
    <location>
        <begin position="201"/>
        <end position="235"/>
    </location>
</feature>
<name>A0A0T5XBS1_9BACT</name>
<organism evidence="2 3">
    <name type="scientific">Acetomicrobium hydrogeniformans ATCC BAA-1850</name>
    <dbReference type="NCBI Taxonomy" id="592015"/>
    <lineage>
        <taxon>Bacteria</taxon>
        <taxon>Thermotogati</taxon>
        <taxon>Synergistota</taxon>
        <taxon>Synergistia</taxon>
        <taxon>Synergistales</taxon>
        <taxon>Acetomicrobiaceae</taxon>
        <taxon>Acetomicrobium</taxon>
    </lineage>
</organism>
<reference evidence="3" key="1">
    <citation type="submission" date="2012-09" db="EMBL/GenBank/DDBJ databases">
        <authorList>
            <person name="Weinstock G."/>
            <person name="Sodergren E."/>
            <person name="Clifton S."/>
            <person name="Fulton L."/>
            <person name="Fulton B."/>
            <person name="Courtney L."/>
            <person name="Fronick C."/>
            <person name="Harrison M."/>
            <person name="Strong C."/>
            <person name="Farmer C."/>
            <person name="Delehaunty K."/>
            <person name="Markovic C."/>
            <person name="Hall O."/>
            <person name="Minx P."/>
            <person name="Tomlinson C."/>
            <person name="Mitreva M."/>
            <person name="Nelson J."/>
            <person name="Hou S."/>
            <person name="Wollam A."/>
            <person name="Pepin K.H."/>
            <person name="Johnson M."/>
            <person name="Bhonagiri V."/>
            <person name="Nash W.E."/>
            <person name="Suruliraj S."/>
            <person name="Warren W."/>
            <person name="Chinwalla A."/>
            <person name="Mardis E.R."/>
            <person name="Wilson R.K."/>
        </authorList>
    </citation>
    <scope>NUCLEOTIDE SEQUENCE [LARGE SCALE GENOMIC DNA]</scope>
    <source>
        <strain evidence="3">OS1</strain>
    </source>
</reference>
<dbReference type="STRING" id="592015.HMPREF1705_04454"/>
<keyword evidence="3" id="KW-1185">Reference proteome</keyword>
<dbReference type="EMBL" id="ACJX03000001">
    <property type="protein sequence ID" value="KRT35189.1"/>
    <property type="molecule type" value="Genomic_DNA"/>
</dbReference>
<dbReference type="Gene3D" id="3.30.70.20">
    <property type="match status" value="1"/>
</dbReference>
<evidence type="ECO:0000313" key="3">
    <source>
        <dbReference type="Proteomes" id="UP000005273"/>
    </source>
</evidence>
<dbReference type="OrthoDB" id="9781559at2"/>
<proteinExistence type="predicted"/>
<protein>
    <recommendedName>
        <fullName evidence="1">4Fe-4S ferredoxin-type domain-containing protein</fullName>
    </recommendedName>
</protein>
<dbReference type="SUPFAM" id="SSF54862">
    <property type="entry name" value="4Fe-4S ferredoxins"/>
    <property type="match status" value="2"/>
</dbReference>